<dbReference type="Pfam" id="PF23622">
    <property type="entry name" value="LRR_At1g61320_AtMIF1"/>
    <property type="match status" value="1"/>
</dbReference>
<name>A0A484KRU9_9ASTE</name>
<reference evidence="2 3" key="1">
    <citation type="submission" date="2018-04" db="EMBL/GenBank/DDBJ databases">
        <authorList>
            <person name="Vogel A."/>
        </authorList>
    </citation>
    <scope>NUCLEOTIDE SEQUENCE [LARGE SCALE GENOMIC DNA]</scope>
</reference>
<keyword evidence="3" id="KW-1185">Reference proteome</keyword>
<accession>A0A484KRU9</accession>
<feature type="domain" description="At1g61320/AtMIF1 LRR" evidence="1">
    <location>
        <begin position="2"/>
        <end position="152"/>
    </location>
</feature>
<dbReference type="PANTHER" id="PTHR34145">
    <property type="entry name" value="OS02G0105600 PROTEIN"/>
    <property type="match status" value="1"/>
</dbReference>
<protein>
    <recommendedName>
        <fullName evidence="1">At1g61320/AtMIF1 LRR domain-containing protein</fullName>
    </recommendedName>
</protein>
<gene>
    <name evidence="2" type="ORF">CCAM_LOCUS9124</name>
</gene>
<evidence type="ECO:0000313" key="3">
    <source>
        <dbReference type="Proteomes" id="UP000595140"/>
    </source>
</evidence>
<dbReference type="Proteomes" id="UP000595140">
    <property type="component" value="Unassembled WGS sequence"/>
</dbReference>
<dbReference type="InterPro" id="IPR055357">
    <property type="entry name" value="LRR_At1g61320_AtMIF1"/>
</dbReference>
<dbReference type="OrthoDB" id="594804at2759"/>
<dbReference type="EMBL" id="OOIL02000603">
    <property type="protein sequence ID" value="VFQ67348.1"/>
    <property type="molecule type" value="Genomic_DNA"/>
</dbReference>
<proteinExistence type="predicted"/>
<dbReference type="InterPro" id="IPR032675">
    <property type="entry name" value="LRR_dom_sf"/>
</dbReference>
<sequence>METLTLHHLCLDSHDVESTLSGLVNLKSLEIKRCKLPSYLSLSLLTRLEELVVWLCFGLERVNLANPMLVELGIVCKRTVSLSLTGVPNLKVFCHAVHDAGLRRIFSKLPEVLPGLITLAVHARSNWTEYMPENIATFSRLRTLIIGLDHKAGDIM</sequence>
<dbReference type="AlphaFoldDB" id="A0A484KRU9"/>
<dbReference type="SUPFAM" id="SSF52047">
    <property type="entry name" value="RNI-like"/>
    <property type="match status" value="1"/>
</dbReference>
<dbReference type="PANTHER" id="PTHR34145:SF28">
    <property type="entry name" value="F-BOX DOMAIN-CONTAINING PROTEIN"/>
    <property type="match status" value="1"/>
</dbReference>
<dbReference type="Gene3D" id="3.80.10.10">
    <property type="entry name" value="Ribonuclease Inhibitor"/>
    <property type="match status" value="1"/>
</dbReference>
<dbReference type="InterPro" id="IPR053772">
    <property type="entry name" value="At1g61320/At1g61330-like"/>
</dbReference>
<evidence type="ECO:0000313" key="2">
    <source>
        <dbReference type="EMBL" id="VFQ67348.1"/>
    </source>
</evidence>
<evidence type="ECO:0000259" key="1">
    <source>
        <dbReference type="Pfam" id="PF23622"/>
    </source>
</evidence>
<organism evidence="2 3">
    <name type="scientific">Cuscuta campestris</name>
    <dbReference type="NCBI Taxonomy" id="132261"/>
    <lineage>
        <taxon>Eukaryota</taxon>
        <taxon>Viridiplantae</taxon>
        <taxon>Streptophyta</taxon>
        <taxon>Embryophyta</taxon>
        <taxon>Tracheophyta</taxon>
        <taxon>Spermatophyta</taxon>
        <taxon>Magnoliopsida</taxon>
        <taxon>eudicotyledons</taxon>
        <taxon>Gunneridae</taxon>
        <taxon>Pentapetalae</taxon>
        <taxon>asterids</taxon>
        <taxon>lamiids</taxon>
        <taxon>Solanales</taxon>
        <taxon>Convolvulaceae</taxon>
        <taxon>Cuscuteae</taxon>
        <taxon>Cuscuta</taxon>
        <taxon>Cuscuta subgen. Grammica</taxon>
        <taxon>Cuscuta sect. Cleistogrammica</taxon>
    </lineage>
</organism>